<dbReference type="SUPFAM" id="SSF53098">
    <property type="entry name" value="Ribonuclease H-like"/>
    <property type="match status" value="1"/>
</dbReference>
<evidence type="ECO:0000313" key="10">
    <source>
        <dbReference type="Proteomes" id="UP000265515"/>
    </source>
</evidence>
<dbReference type="SUPFAM" id="SSF56672">
    <property type="entry name" value="DNA/RNA polymerases"/>
    <property type="match status" value="1"/>
</dbReference>
<dbReference type="EMBL" id="BFEA01000175">
    <property type="protein sequence ID" value="GBG73001.1"/>
    <property type="molecule type" value="Genomic_DNA"/>
</dbReference>
<comment type="caution">
    <text evidence="9">The sequence shown here is derived from an EMBL/GenBank/DDBJ whole genome shotgun (WGS) entry which is preliminary data.</text>
</comment>
<dbReference type="OrthoDB" id="425619at2759"/>
<gene>
    <name evidence="9" type="ORF">CBR_g12720</name>
</gene>
<dbReference type="InterPro" id="IPR043502">
    <property type="entry name" value="DNA/RNA_pol_sf"/>
</dbReference>
<reference evidence="9 10" key="1">
    <citation type="journal article" date="2018" name="Cell">
        <title>The Chara Genome: Secondary Complexity and Implications for Plant Terrestrialization.</title>
        <authorList>
            <person name="Nishiyama T."/>
            <person name="Sakayama H."/>
            <person name="Vries J.D."/>
            <person name="Buschmann H."/>
            <person name="Saint-Marcoux D."/>
            <person name="Ullrich K.K."/>
            <person name="Haas F.B."/>
            <person name="Vanderstraeten L."/>
            <person name="Becker D."/>
            <person name="Lang D."/>
            <person name="Vosolsobe S."/>
            <person name="Rombauts S."/>
            <person name="Wilhelmsson P.K.I."/>
            <person name="Janitza P."/>
            <person name="Kern R."/>
            <person name="Heyl A."/>
            <person name="Rumpler F."/>
            <person name="Villalobos L.I.A.C."/>
            <person name="Clay J.M."/>
            <person name="Skokan R."/>
            <person name="Toyoda A."/>
            <person name="Suzuki Y."/>
            <person name="Kagoshima H."/>
            <person name="Schijlen E."/>
            <person name="Tajeshwar N."/>
            <person name="Catarino B."/>
            <person name="Hetherington A.J."/>
            <person name="Saltykova A."/>
            <person name="Bonnot C."/>
            <person name="Breuninger H."/>
            <person name="Symeonidi A."/>
            <person name="Radhakrishnan G.V."/>
            <person name="Van Nieuwerburgh F."/>
            <person name="Deforce D."/>
            <person name="Chang C."/>
            <person name="Karol K.G."/>
            <person name="Hedrich R."/>
            <person name="Ulvskov P."/>
            <person name="Glockner G."/>
            <person name="Delwiche C.F."/>
            <person name="Petrasek J."/>
            <person name="Van de Peer Y."/>
            <person name="Friml J."/>
            <person name="Beilby M."/>
            <person name="Dolan L."/>
            <person name="Kohara Y."/>
            <person name="Sugano S."/>
            <person name="Fujiyama A."/>
            <person name="Delaux P.-M."/>
            <person name="Quint M."/>
            <person name="TheiBen G."/>
            <person name="Hagemann M."/>
            <person name="Harholt J."/>
            <person name="Dunand C."/>
            <person name="Zachgo S."/>
            <person name="Langdale J."/>
            <person name="Maumus F."/>
            <person name="Straeten D.V.D."/>
            <person name="Gould S.B."/>
            <person name="Rensing S.A."/>
        </authorList>
    </citation>
    <scope>NUCLEOTIDE SEQUENCE [LARGE SCALE GENOMIC DNA]</scope>
    <source>
        <strain evidence="9 10">S276</strain>
    </source>
</reference>
<feature type="region of interest" description="Disordered" evidence="7">
    <location>
        <begin position="760"/>
        <end position="786"/>
    </location>
</feature>
<proteinExistence type="predicted"/>
<evidence type="ECO:0000259" key="8">
    <source>
        <dbReference type="PROSITE" id="PS50994"/>
    </source>
</evidence>
<evidence type="ECO:0000256" key="6">
    <source>
        <dbReference type="SAM" id="Coils"/>
    </source>
</evidence>
<dbReference type="GO" id="GO:0030991">
    <property type="term" value="C:intraciliary transport particle A"/>
    <property type="evidence" value="ECO:0007669"/>
    <property type="project" value="TreeGrafter"/>
</dbReference>
<keyword evidence="2" id="KW-0853">WD repeat</keyword>
<dbReference type="Gramene" id="GBG73001">
    <property type="protein sequence ID" value="GBG73001"/>
    <property type="gene ID" value="CBR_g12720"/>
</dbReference>
<keyword evidence="3" id="KW-0677">Repeat</keyword>
<dbReference type="GO" id="GO:0036064">
    <property type="term" value="C:ciliary basal body"/>
    <property type="evidence" value="ECO:0007669"/>
    <property type="project" value="TreeGrafter"/>
</dbReference>
<dbReference type="Gene3D" id="3.10.10.10">
    <property type="entry name" value="HIV Type 1 Reverse Transcriptase, subunit A, domain 1"/>
    <property type="match status" value="1"/>
</dbReference>
<evidence type="ECO:0000256" key="7">
    <source>
        <dbReference type="SAM" id="MobiDB-lite"/>
    </source>
</evidence>
<dbReference type="Pfam" id="PF24760">
    <property type="entry name" value="TPR_IF140_C"/>
    <property type="match status" value="1"/>
</dbReference>
<dbReference type="InterPro" id="IPR036397">
    <property type="entry name" value="RNaseH_sf"/>
</dbReference>
<feature type="coiled-coil region" evidence="6">
    <location>
        <begin position="119"/>
        <end position="146"/>
    </location>
</feature>
<dbReference type="GO" id="GO:0015074">
    <property type="term" value="P:DNA integration"/>
    <property type="evidence" value="ECO:0007669"/>
    <property type="project" value="InterPro"/>
</dbReference>
<sequence length="786" mass="88768">MSDRETTSEDDMILRSARRPIAHVALGPEGDMLLFHQLRERQQQQRRAREAEASRAFASEAAASAAMATAAQQSSQASSSGSVGSTIAQTLSQTTGVMASQPIVLTPEEVAIQKAALREAQLQKALGEIKAEKEKMIRRRAKMQRRQADISELEEMDLSEMDDDVRTLRTVLLGVVEMQDHQMALLQDIQQSLAVLVGRAQATPSPSGLEGMYLVYVSTAGEPVKMPPEIEGVVTKYPDLFEEPKGVVEREVVHTIQIIPGSSIPKGRIYRMSPGERDELRRQLKELVKKGWIRLSVSPYGSPVLFVSKKRGTLRMCIDYRGLNAITVKNREPLPRIDDLLDRVQGCCKYARLVAMPETAKNGHVIKMFKENWVRDFGLPKSIVSDRDVRFRSELWKAAAAEQGTQLQMTSRNHPEANGQAEQLNRVVQHLLRHYFNPNQADWDEKLALIASLYNNAVHSATGVSPNSLLLTFKPRLPLDFLLPENQPTAAPGTLEFAYRYEQLMQHAVEQMHKAQAAMIESENKHRHPSTFQCEEHGVIITDEMADAMVPPRTEKKDAQLSNTSIWEENASNSAERGELLRRIAKVCKRQGSYHLACKKYTQAGDKIKAMKVLLKSGDTEKIIFFANVSRHKDIYVLAANYLQSLDWHNDAEIMKAITQFYFKAGAMDSLATFYEACAQIEIDEYRDYEKALGALREALKYLTKSKTENNDVRLNSLTRRIAMVEKFVQARKLAKTDPSQMVRLCNELILQVPRDVSDLEQRTAAARDDDDEEEEEEKEDQEQED</sequence>
<dbReference type="PANTHER" id="PTHR15722:SF7">
    <property type="entry name" value="INTRAFLAGELLAR TRANSPORT PROTEIN 140 HOMOLOG"/>
    <property type="match status" value="1"/>
</dbReference>
<dbReference type="InterPro" id="IPR056156">
    <property type="entry name" value="TPR_IF140_C"/>
</dbReference>
<feature type="compositionally biased region" description="Acidic residues" evidence="7">
    <location>
        <begin position="769"/>
        <end position="786"/>
    </location>
</feature>
<dbReference type="AlphaFoldDB" id="A0A388KSG2"/>
<name>A0A388KSG2_CHABU</name>
<comment type="subcellular location">
    <subcellularLocation>
        <location evidence="1">Cell projection</location>
        <location evidence="1">Cilium</location>
    </subcellularLocation>
</comment>
<dbReference type="Pfam" id="PF24762">
    <property type="entry name" value="TPR_IF140-IFT172"/>
    <property type="match status" value="1"/>
</dbReference>
<accession>A0A388KSG2</accession>
<evidence type="ECO:0000256" key="3">
    <source>
        <dbReference type="ARBA" id="ARBA00022737"/>
    </source>
</evidence>
<evidence type="ECO:0000256" key="1">
    <source>
        <dbReference type="ARBA" id="ARBA00004138"/>
    </source>
</evidence>
<dbReference type="PROSITE" id="PS50994">
    <property type="entry name" value="INTEGRASE"/>
    <property type="match status" value="1"/>
</dbReference>
<dbReference type="STRING" id="69332.A0A388KSG2"/>
<dbReference type="PANTHER" id="PTHR15722">
    <property type="entry name" value="IFT140/172-RELATED"/>
    <property type="match status" value="1"/>
</dbReference>
<dbReference type="InterPro" id="IPR001584">
    <property type="entry name" value="Integrase_cat-core"/>
</dbReference>
<dbReference type="GO" id="GO:0035721">
    <property type="term" value="P:intraciliary retrograde transport"/>
    <property type="evidence" value="ECO:0007669"/>
    <property type="project" value="TreeGrafter"/>
</dbReference>
<evidence type="ECO:0000256" key="5">
    <source>
        <dbReference type="ARBA" id="ARBA00023273"/>
    </source>
</evidence>
<keyword evidence="4" id="KW-0969">Cilium</keyword>
<keyword evidence="10" id="KW-1185">Reference proteome</keyword>
<dbReference type="GO" id="GO:0005930">
    <property type="term" value="C:axoneme"/>
    <property type="evidence" value="ECO:0007669"/>
    <property type="project" value="TreeGrafter"/>
</dbReference>
<evidence type="ECO:0000256" key="4">
    <source>
        <dbReference type="ARBA" id="ARBA00023069"/>
    </source>
</evidence>
<dbReference type="InterPro" id="IPR056168">
    <property type="entry name" value="TPR_IF140/IFT172/WDR19"/>
</dbReference>
<dbReference type="Proteomes" id="UP000265515">
    <property type="component" value="Unassembled WGS sequence"/>
</dbReference>
<organism evidence="9 10">
    <name type="scientific">Chara braunii</name>
    <name type="common">Braun's stonewort</name>
    <dbReference type="NCBI Taxonomy" id="69332"/>
    <lineage>
        <taxon>Eukaryota</taxon>
        <taxon>Viridiplantae</taxon>
        <taxon>Streptophyta</taxon>
        <taxon>Charophyceae</taxon>
        <taxon>Charales</taxon>
        <taxon>Characeae</taxon>
        <taxon>Chara</taxon>
    </lineage>
</organism>
<keyword evidence="5" id="KW-0966">Cell projection</keyword>
<dbReference type="Gene3D" id="3.30.420.10">
    <property type="entry name" value="Ribonuclease H-like superfamily/Ribonuclease H"/>
    <property type="match status" value="1"/>
</dbReference>
<evidence type="ECO:0000313" key="9">
    <source>
        <dbReference type="EMBL" id="GBG73001.1"/>
    </source>
</evidence>
<dbReference type="GO" id="GO:0003676">
    <property type="term" value="F:nucleic acid binding"/>
    <property type="evidence" value="ECO:0007669"/>
    <property type="project" value="InterPro"/>
</dbReference>
<dbReference type="InterPro" id="IPR012337">
    <property type="entry name" value="RNaseH-like_sf"/>
</dbReference>
<evidence type="ECO:0000256" key="2">
    <source>
        <dbReference type="ARBA" id="ARBA00022574"/>
    </source>
</evidence>
<feature type="domain" description="Integrase catalytic" evidence="8">
    <location>
        <begin position="295"/>
        <end position="474"/>
    </location>
</feature>
<protein>
    <recommendedName>
        <fullName evidence="8">Integrase catalytic domain-containing protein</fullName>
    </recommendedName>
</protein>
<keyword evidence="6" id="KW-0175">Coiled coil</keyword>